<dbReference type="InterPro" id="IPR024747">
    <property type="entry name" value="Pyridox_Oxase-rel"/>
</dbReference>
<dbReference type="EMBL" id="CP104550">
    <property type="protein sequence ID" value="UXH31381.1"/>
    <property type="molecule type" value="Genomic_DNA"/>
</dbReference>
<proteinExistence type="predicted"/>
<accession>A0A9E7RT41</accession>
<dbReference type="Pfam" id="PF12900">
    <property type="entry name" value="Pyridox_ox_2"/>
    <property type="match status" value="1"/>
</dbReference>
<dbReference type="Proteomes" id="UP001065373">
    <property type="component" value="Chromosome"/>
</dbReference>
<dbReference type="RefSeq" id="WP_261599504.1">
    <property type="nucleotide sequence ID" value="NZ_CP104550.1"/>
</dbReference>
<dbReference type="SUPFAM" id="SSF50475">
    <property type="entry name" value="FMN-binding split barrel"/>
    <property type="match status" value="1"/>
</dbReference>
<dbReference type="GeneID" id="75107092"/>
<evidence type="ECO:0000313" key="1">
    <source>
        <dbReference type="EMBL" id="UXH31381.1"/>
    </source>
</evidence>
<dbReference type="Gene3D" id="2.30.110.10">
    <property type="entry name" value="Electron Transport, Fmn-binding Protein, Chain A"/>
    <property type="match status" value="1"/>
</dbReference>
<sequence length="157" mass="18194">MGIVKIPLMSREEYDEFISENFMSRIAFNGEYPYIAPFLYVFDGEHIYFLSTRYGRKIELLRNNPCVAVEIENYKPDLSEYRFVTLQGQIVEETEPGEVERVKKMFADLIETRNLSRNILRALGHSPEDPLACLVKMNRSHVRKLVDVVDITGIKSG</sequence>
<dbReference type="InterPro" id="IPR012349">
    <property type="entry name" value="Split_barrel_FMN-bd"/>
</dbReference>
<dbReference type="AlphaFoldDB" id="A0A9E7RT41"/>
<gene>
    <name evidence="1" type="ORF">N5910_07530</name>
</gene>
<name>A0A9E7RT41_METWO</name>
<protein>
    <submittedName>
        <fullName evidence="1">Pyridoxamine 5'-phosphate oxidase family protein</fullName>
    </submittedName>
</protein>
<organism evidence="1">
    <name type="scientific">Methanothermobacter wolfeii</name>
    <name type="common">Methanobacterium wolfei</name>
    <dbReference type="NCBI Taxonomy" id="145261"/>
    <lineage>
        <taxon>Archaea</taxon>
        <taxon>Methanobacteriati</taxon>
        <taxon>Methanobacteriota</taxon>
        <taxon>Methanomada group</taxon>
        <taxon>Methanobacteria</taxon>
        <taxon>Methanobacteriales</taxon>
        <taxon>Methanobacteriaceae</taxon>
        <taxon>Methanothermobacter</taxon>
    </lineage>
</organism>
<reference evidence="1" key="1">
    <citation type="submission" date="2022-09" db="EMBL/GenBank/DDBJ databases">
        <title>Characterization of three MwoI isoschizomers from sequenced genome and metagenomes.</title>
        <authorList>
            <person name="Fomenkov A."/>
            <person name="Xu S.Y."/>
            <person name="Roberts R.J."/>
        </authorList>
    </citation>
    <scope>NUCLEOTIDE SEQUENCE</scope>
    <source>
        <strain evidence="1">DSM 2970</strain>
    </source>
</reference>